<organism evidence="2 3">
    <name type="scientific">Papaver atlanticum</name>
    <dbReference type="NCBI Taxonomy" id="357466"/>
    <lineage>
        <taxon>Eukaryota</taxon>
        <taxon>Viridiplantae</taxon>
        <taxon>Streptophyta</taxon>
        <taxon>Embryophyta</taxon>
        <taxon>Tracheophyta</taxon>
        <taxon>Spermatophyta</taxon>
        <taxon>Magnoliopsida</taxon>
        <taxon>Ranunculales</taxon>
        <taxon>Papaveraceae</taxon>
        <taxon>Papaveroideae</taxon>
        <taxon>Papaver</taxon>
    </lineage>
</organism>
<comment type="caution">
    <text evidence="2">The sequence shown here is derived from an EMBL/GenBank/DDBJ whole genome shotgun (WGS) entry which is preliminary data.</text>
</comment>
<proteinExistence type="predicted"/>
<evidence type="ECO:0000256" key="1">
    <source>
        <dbReference type="SAM" id="MobiDB-lite"/>
    </source>
</evidence>
<name>A0AAD4RUB7_9MAGN</name>
<dbReference type="AlphaFoldDB" id="A0AAD4RUB7"/>
<evidence type="ECO:0000313" key="2">
    <source>
        <dbReference type="EMBL" id="KAI3832608.1"/>
    </source>
</evidence>
<protein>
    <submittedName>
        <fullName evidence="2">Uncharacterized protein</fullName>
    </submittedName>
</protein>
<sequence>MGKGNRLRKLKQSGGGTKKKLLPTVDKEVLSQGQMTDGEVATCEKHVTASEGNDELSEDNNEERWLGDLTLHESKNPGNQDATSDILAKFDNDYFKKLQETITENPGLLTEKGFAERFHFENFLNYYVEV</sequence>
<feature type="compositionally biased region" description="Basic residues" evidence="1">
    <location>
        <begin position="1"/>
        <end position="21"/>
    </location>
</feature>
<dbReference type="Proteomes" id="UP001202328">
    <property type="component" value="Unassembled WGS sequence"/>
</dbReference>
<gene>
    <name evidence="2" type="ORF">MKW98_002154</name>
</gene>
<feature type="region of interest" description="Disordered" evidence="1">
    <location>
        <begin position="1"/>
        <end position="23"/>
    </location>
</feature>
<evidence type="ECO:0000313" key="3">
    <source>
        <dbReference type="Proteomes" id="UP001202328"/>
    </source>
</evidence>
<dbReference type="EMBL" id="JAJJMB010017986">
    <property type="protein sequence ID" value="KAI3832608.1"/>
    <property type="molecule type" value="Genomic_DNA"/>
</dbReference>
<reference evidence="2" key="1">
    <citation type="submission" date="2022-04" db="EMBL/GenBank/DDBJ databases">
        <title>A functionally conserved STORR gene fusion in Papaver species that diverged 16.8 million years ago.</title>
        <authorList>
            <person name="Catania T."/>
        </authorList>
    </citation>
    <scope>NUCLEOTIDE SEQUENCE</scope>
    <source>
        <strain evidence="2">S-188037</strain>
    </source>
</reference>
<accession>A0AAD4RUB7</accession>
<keyword evidence="3" id="KW-1185">Reference proteome</keyword>